<feature type="transmembrane region" description="Helical" evidence="1">
    <location>
        <begin position="548"/>
        <end position="567"/>
    </location>
</feature>
<sequence length="751" mass="87189">MNKIKEKILEIETLGLLYILVVGSLCYILPIPEMVKAFLALSGLLIMPYLLGKTTSILIEKFLRIDLGLDKVSSFIMYWCIGTISMVIIAYFLNYLWLFYAQSYTLLILFLMTPAVFYKKKKQEHLKMFIKTYEGHTAILFSLLIGIVGFLFLTYFSPYPYQFGCDYPFHSYASMQIIEKNIITANSNYLSSFSILVANNILIFNLYNEPLMFFWAIQFIFYLVYAFGLYLFSYQMSKNKILSLISIIAGIFVIHHLYVPIYFYDPAPKAMIFMLFPYLLFFVHNLIIQNQKNNVFEIKKSVKHILFIAVVFTSLFLILIKFFLLSFHMNIIDLRPVDTIGIILLIFVILVLLIIKYLFKNMMERKLLLLLFSLMCTMLFFHTDMGFGGCFFLLFYFSYSIFIEKYPFVTKYLLYVCVLFTILFFILQEIGVLNFSSLLYFTPTAISSGLPLYGFQNMKNLLLTLYHPIVIGLFILGCIYSIFYNKKQHFPPLFLVSVIFVCLFAPVEAMFRLGVFLHPIMVYFVAYGLITTGRIIFTSQMHQIYSKYSITSFIVIILLLSIIGNSLNEINQVVSTNGALSCSHTYKYDAASALKHNTPNNTLILFYKPAFIHQEICNRADRPHFLSITNNDFPECVNEIFVAQNSAESFKKIHYLLTTNDSLSCAYYLGGNFIKQYQLSQERYENKIKKIRNSPVAILITKVDLNALSPEVVNKFYDKIYFTPLYNDTQNKIYIFGVNPEPGVPFKFVNN</sequence>
<dbReference type="AlphaFoldDB" id="A0A098ECN7"/>
<feature type="transmembrane region" description="Helical" evidence="1">
    <location>
        <begin position="212"/>
        <end position="232"/>
    </location>
</feature>
<feature type="transmembrane region" description="Helical" evidence="1">
    <location>
        <begin position="244"/>
        <end position="264"/>
    </location>
</feature>
<feature type="transmembrane region" description="Helical" evidence="1">
    <location>
        <begin position="99"/>
        <end position="118"/>
    </location>
</feature>
<feature type="transmembrane region" description="Helical" evidence="1">
    <location>
        <begin position="409"/>
        <end position="426"/>
    </location>
</feature>
<evidence type="ECO:0000256" key="1">
    <source>
        <dbReference type="SAM" id="Phobius"/>
    </source>
</evidence>
<keyword evidence="1" id="KW-0812">Transmembrane</keyword>
<gene>
    <name evidence="2" type="ORF">MSIBF_A360002</name>
</gene>
<feature type="transmembrane region" description="Helical" evidence="1">
    <location>
        <begin position="490"/>
        <end position="507"/>
    </location>
</feature>
<feature type="transmembrane region" description="Helical" evidence="1">
    <location>
        <begin position="75"/>
        <end position="93"/>
    </location>
</feature>
<feature type="transmembrane region" description="Helical" evidence="1">
    <location>
        <begin position="461"/>
        <end position="483"/>
    </location>
</feature>
<protein>
    <submittedName>
        <fullName evidence="2">Uncharacterized protein</fullName>
    </submittedName>
</protein>
<reference evidence="2" key="1">
    <citation type="submission" date="2014-09" db="EMBL/GenBank/DDBJ databases">
        <authorList>
            <person name="Probst J Alexander"/>
        </authorList>
    </citation>
    <scope>NUCLEOTIDE SEQUENCE</scope>
</reference>
<organism evidence="2">
    <name type="scientific">groundwater metagenome</name>
    <dbReference type="NCBI Taxonomy" id="717931"/>
    <lineage>
        <taxon>unclassified sequences</taxon>
        <taxon>metagenomes</taxon>
        <taxon>ecological metagenomes</taxon>
    </lineage>
</organism>
<keyword evidence="1" id="KW-1133">Transmembrane helix</keyword>
<dbReference type="EMBL" id="CCXY01000290">
    <property type="protein sequence ID" value="CEG13281.1"/>
    <property type="molecule type" value="Genomic_DNA"/>
</dbReference>
<accession>A0A098ECN7</accession>
<name>A0A098ECN7_9ZZZZ</name>
<feature type="transmembrane region" description="Helical" evidence="1">
    <location>
        <begin position="304"/>
        <end position="327"/>
    </location>
</feature>
<feature type="transmembrane region" description="Helical" evidence="1">
    <location>
        <begin position="37"/>
        <end position="63"/>
    </location>
</feature>
<keyword evidence="1" id="KW-0472">Membrane</keyword>
<feature type="transmembrane region" description="Helical" evidence="1">
    <location>
        <begin position="513"/>
        <end position="536"/>
    </location>
</feature>
<evidence type="ECO:0000313" key="2">
    <source>
        <dbReference type="EMBL" id="CEG13281.1"/>
    </source>
</evidence>
<proteinExistence type="predicted"/>
<feature type="transmembrane region" description="Helical" evidence="1">
    <location>
        <begin position="368"/>
        <end position="397"/>
    </location>
</feature>
<feature type="transmembrane region" description="Helical" evidence="1">
    <location>
        <begin position="12"/>
        <end position="31"/>
    </location>
</feature>
<feature type="transmembrane region" description="Helical" evidence="1">
    <location>
        <begin position="339"/>
        <end position="359"/>
    </location>
</feature>
<feature type="transmembrane region" description="Helical" evidence="1">
    <location>
        <begin position="270"/>
        <end position="288"/>
    </location>
</feature>
<feature type="transmembrane region" description="Helical" evidence="1">
    <location>
        <begin position="138"/>
        <end position="157"/>
    </location>
</feature>